<name>A0ACB7Y601_9ERIC</name>
<reference evidence="1 2" key="1">
    <citation type="journal article" date="2021" name="Hortic Res">
        <title>High-quality reference genome and annotation aids understanding of berry development for evergreen blueberry (Vaccinium darrowii).</title>
        <authorList>
            <person name="Yu J."/>
            <person name="Hulse-Kemp A.M."/>
            <person name="Babiker E."/>
            <person name="Staton M."/>
        </authorList>
    </citation>
    <scope>NUCLEOTIDE SEQUENCE [LARGE SCALE GENOMIC DNA]</scope>
    <source>
        <strain evidence="2">cv. NJ 8807/NJ 8810</strain>
        <tissue evidence="1">Young leaf</tissue>
    </source>
</reference>
<evidence type="ECO:0000313" key="2">
    <source>
        <dbReference type="Proteomes" id="UP000828048"/>
    </source>
</evidence>
<proteinExistence type="predicted"/>
<comment type="caution">
    <text evidence="1">The sequence shown here is derived from an EMBL/GenBank/DDBJ whole genome shotgun (WGS) entry which is preliminary data.</text>
</comment>
<organism evidence="1 2">
    <name type="scientific">Vaccinium darrowii</name>
    <dbReference type="NCBI Taxonomy" id="229202"/>
    <lineage>
        <taxon>Eukaryota</taxon>
        <taxon>Viridiplantae</taxon>
        <taxon>Streptophyta</taxon>
        <taxon>Embryophyta</taxon>
        <taxon>Tracheophyta</taxon>
        <taxon>Spermatophyta</taxon>
        <taxon>Magnoliopsida</taxon>
        <taxon>eudicotyledons</taxon>
        <taxon>Gunneridae</taxon>
        <taxon>Pentapetalae</taxon>
        <taxon>asterids</taxon>
        <taxon>Ericales</taxon>
        <taxon>Ericaceae</taxon>
        <taxon>Vaccinioideae</taxon>
        <taxon>Vaccinieae</taxon>
        <taxon>Vaccinium</taxon>
    </lineage>
</organism>
<accession>A0ACB7Y601</accession>
<sequence length="428" mass="48070">MGLAAKPITSLVLLPFLLSLLAAAATLVAAKLKTSNIQYDYFTNNLGQALHLDSSASIRNNALQLTLLSVYSPIFFNQAGRILYKYPFKLWESSNTSQLNSILRWNLTVEYYYEKSWLKFGLKVGIPTVVLLPVLVSLAYYIRNRMLIQRLDHQMSGKVRNMPGWCHKHGKLLLVYKFMPNLSLDKHLFNSDPSSTPLSWDLRCKIIFGVASALHYLHNEYQQRVIHRDLKASNIMLDAEFNARLGDFGLARALDHERTSYTEVEGVPGTRGYIAPELWQTGRATAQSDVYAFGTVLLEVVCGRRPGTQIDGYPLLVDWVWALHSKDKLLEAVDNRLAVANVAEEAQRLLLLGLACSHPTASERPRTQDIVPMLLGSVPVPDVPQFKPPFMWAAVPIEVEDILGTTNDRTSSTTAHYVSAFNLEIQQL</sequence>
<keyword evidence="2" id="KW-1185">Reference proteome</keyword>
<protein>
    <submittedName>
        <fullName evidence="1">Uncharacterized protein</fullName>
    </submittedName>
</protein>
<dbReference type="Proteomes" id="UP000828048">
    <property type="component" value="Chromosome 7"/>
</dbReference>
<dbReference type="EMBL" id="CM037157">
    <property type="protein sequence ID" value="KAH7848973.1"/>
    <property type="molecule type" value="Genomic_DNA"/>
</dbReference>
<gene>
    <name evidence="1" type="ORF">Vadar_011048</name>
</gene>
<evidence type="ECO:0000313" key="1">
    <source>
        <dbReference type="EMBL" id="KAH7848973.1"/>
    </source>
</evidence>